<reference evidence="3" key="1">
    <citation type="submission" date="2024-06" db="UniProtKB">
        <authorList>
            <consortium name="RefSeq"/>
        </authorList>
    </citation>
    <scope>NUCLEOTIDE SEQUENCE [LARGE SCALE GENOMIC DNA]</scope>
</reference>
<dbReference type="PANTHER" id="PTHR36981">
    <property type="entry name" value="ZGC:195170"/>
    <property type="match status" value="1"/>
</dbReference>
<feature type="compositionally biased region" description="Basic and acidic residues" evidence="1">
    <location>
        <begin position="48"/>
        <end position="59"/>
    </location>
</feature>
<dbReference type="PANTHER" id="PTHR36981:SF3">
    <property type="entry name" value="UBIQUITIN-LIKE PROTEASE FAMILY PROFILE DOMAIN-CONTAINING PROTEIN"/>
    <property type="match status" value="1"/>
</dbReference>
<organism evidence="3 4">
    <name type="scientific">Crassostrea virginica</name>
    <name type="common">Eastern oyster</name>
    <dbReference type="NCBI Taxonomy" id="6565"/>
    <lineage>
        <taxon>Eukaryota</taxon>
        <taxon>Metazoa</taxon>
        <taxon>Spiralia</taxon>
        <taxon>Lophotrochozoa</taxon>
        <taxon>Mollusca</taxon>
        <taxon>Bivalvia</taxon>
        <taxon>Autobranchia</taxon>
        <taxon>Pteriomorphia</taxon>
        <taxon>Ostreida</taxon>
        <taxon>Ostreoidea</taxon>
        <taxon>Ostreidae</taxon>
        <taxon>Crassostrea</taxon>
    </lineage>
</organism>
<feature type="region of interest" description="Disordered" evidence="1">
    <location>
        <begin position="1"/>
        <end position="59"/>
    </location>
</feature>
<dbReference type="Pfam" id="PF20478">
    <property type="entry name" value="P2RX7_C"/>
    <property type="match status" value="1"/>
</dbReference>
<accession>A0A8B8APE1</accession>
<dbReference type="OrthoDB" id="6019874at2759"/>
<feature type="domain" description="P2X purinoreceptor 7 intracellular" evidence="2">
    <location>
        <begin position="53"/>
        <end position="230"/>
    </location>
</feature>
<feature type="compositionally biased region" description="Basic residues" evidence="1">
    <location>
        <begin position="19"/>
        <end position="42"/>
    </location>
</feature>
<proteinExistence type="predicted"/>
<dbReference type="KEGG" id="cvn:111103997"/>
<evidence type="ECO:0000313" key="3">
    <source>
        <dbReference type="Proteomes" id="UP000694844"/>
    </source>
</evidence>
<reference evidence="4" key="2">
    <citation type="submission" date="2025-08" db="UniProtKB">
        <authorList>
            <consortium name="RefSeq"/>
        </authorList>
    </citation>
    <scope>IDENTIFICATION</scope>
    <source>
        <tissue evidence="4">Whole sample</tissue>
    </source>
</reference>
<dbReference type="Proteomes" id="UP000694844">
    <property type="component" value="Chromosome 1"/>
</dbReference>
<sequence>MDDETSGSSSESNESKLQRSSRGRGRGRGSRSRGRKGLRGRGRQAGPTRHEAIRQRREERLTQLKSQVEHMSTEGLRELVMQVCERDPSLILDVVDHTSQEERSRRGYHPLPDGDSPAWCVCGRCREMPSVEERECCRQTPENCISLQPDFDFIVTDPLVLLVARRYRQDVLAAGEDQDLNRSNRHAAYRQFILWRHGHLGAGNRRVIPSCCVWKIRDLYPDNFSQYRGFVGGRLG</sequence>
<dbReference type="AlphaFoldDB" id="A0A8B8APE1"/>
<dbReference type="RefSeq" id="XP_022293392.1">
    <property type="nucleotide sequence ID" value="XM_022437684.1"/>
</dbReference>
<feature type="compositionally biased region" description="Low complexity" evidence="1">
    <location>
        <begin position="1"/>
        <end position="12"/>
    </location>
</feature>
<gene>
    <name evidence="4" type="primary">LOC111103997</name>
</gene>
<evidence type="ECO:0000256" key="1">
    <source>
        <dbReference type="SAM" id="MobiDB-lite"/>
    </source>
</evidence>
<keyword evidence="3" id="KW-1185">Reference proteome</keyword>
<evidence type="ECO:0000259" key="2">
    <source>
        <dbReference type="Pfam" id="PF20478"/>
    </source>
</evidence>
<protein>
    <submittedName>
        <fullName evidence="4">Uncharacterized protein LOC111103997</fullName>
    </submittedName>
</protein>
<dbReference type="InterPro" id="IPR046815">
    <property type="entry name" value="P2RX7_C"/>
</dbReference>
<name>A0A8B8APE1_CRAVI</name>
<evidence type="ECO:0000313" key="4">
    <source>
        <dbReference type="RefSeq" id="XP_022293392.1"/>
    </source>
</evidence>
<dbReference type="GeneID" id="111103997"/>